<proteinExistence type="predicted"/>
<evidence type="ECO:0000313" key="2">
    <source>
        <dbReference type="EMBL" id="CAF2107600.1"/>
    </source>
</evidence>
<dbReference type="InterPro" id="IPR025533">
    <property type="entry name" value="DUF4419"/>
</dbReference>
<dbReference type="Proteomes" id="UP000663824">
    <property type="component" value="Unassembled WGS sequence"/>
</dbReference>
<dbReference type="Proteomes" id="UP000663856">
    <property type="component" value="Unassembled WGS sequence"/>
</dbReference>
<dbReference type="PANTHER" id="PTHR31252:SF11">
    <property type="entry name" value="DUF4419 DOMAIN-CONTAINING PROTEIN"/>
    <property type="match status" value="1"/>
</dbReference>
<sequence>MFVDDEVTEENSSKYHTIVICKDLPIVEKDYSTHPPKNHPDDDYWIKELGNEEKEKDYKIQHIVANGHHTSSEEKHAIFSAFLYAYNSHEDIVLCPDDLWLMVCIYFSNYVNANAEQLRRLFVDHEGSQLLTIVQVGLIEPDWQDFLERIRLAVGSIVKNDVIDSLTANFSTTGSIESMLSCIAAMDTFKNYFEYRCQIARCGIRNVHFMGTSDDWHLLHRKIKNLKSFTTSTNDTFANYIDGLLPIIDEFINTYTNKVNNEFWNKVMDIEHVGMGKSGKMPGTYINGWFTKLCYGLHDKRSCHTKEITLRSFVVPVQVDNEVTHTSKMCYVAGGFHGVESQDGRHKPVMSLAIIDDTSTIKPYQNT</sequence>
<dbReference type="Proteomes" id="UP000663887">
    <property type="component" value="Unassembled WGS sequence"/>
</dbReference>
<comment type="caution">
    <text evidence="2">The sequence shown here is derived from an EMBL/GenBank/DDBJ whole genome shotgun (WGS) entry which is preliminary data.</text>
</comment>
<organism evidence="2 4">
    <name type="scientific">Rotaria magnacalcarata</name>
    <dbReference type="NCBI Taxonomy" id="392030"/>
    <lineage>
        <taxon>Eukaryota</taxon>
        <taxon>Metazoa</taxon>
        <taxon>Spiralia</taxon>
        <taxon>Gnathifera</taxon>
        <taxon>Rotifera</taxon>
        <taxon>Eurotatoria</taxon>
        <taxon>Bdelloidea</taxon>
        <taxon>Philodinida</taxon>
        <taxon>Philodinidae</taxon>
        <taxon>Rotaria</taxon>
    </lineage>
</organism>
<reference evidence="2" key="1">
    <citation type="submission" date="2021-02" db="EMBL/GenBank/DDBJ databases">
        <authorList>
            <person name="Nowell W R."/>
        </authorList>
    </citation>
    <scope>NUCLEOTIDE SEQUENCE</scope>
</reference>
<protein>
    <submittedName>
        <fullName evidence="2">Uncharacterized protein</fullName>
    </submittedName>
</protein>
<dbReference type="PANTHER" id="PTHR31252">
    <property type="entry name" value="DUF4419 DOMAIN-CONTAINING PROTEIN"/>
    <property type="match status" value="1"/>
</dbReference>
<evidence type="ECO:0000313" key="3">
    <source>
        <dbReference type="EMBL" id="CAF2156833.1"/>
    </source>
</evidence>
<dbReference type="Pfam" id="PF14388">
    <property type="entry name" value="DUF4419"/>
    <property type="match status" value="1"/>
</dbReference>
<evidence type="ECO:0000313" key="1">
    <source>
        <dbReference type="EMBL" id="CAF2026546.1"/>
    </source>
</evidence>
<accession>A0A816UFT4</accession>
<dbReference type="EMBL" id="CAJNRG010014643">
    <property type="protein sequence ID" value="CAF2156833.1"/>
    <property type="molecule type" value="Genomic_DNA"/>
</dbReference>
<gene>
    <name evidence="1" type="ORF">MBJ925_LOCUS9557</name>
    <name evidence="2" type="ORF">WKI299_LOCUS21633</name>
    <name evidence="3" type="ORF">XDN619_LOCUS29787</name>
</gene>
<dbReference type="AlphaFoldDB" id="A0A816UFT4"/>
<name>A0A816UFT4_9BILA</name>
<dbReference type="EMBL" id="CAJNRE010003607">
    <property type="protein sequence ID" value="CAF2026546.1"/>
    <property type="molecule type" value="Genomic_DNA"/>
</dbReference>
<dbReference type="EMBL" id="CAJNRF010009155">
    <property type="protein sequence ID" value="CAF2107600.1"/>
    <property type="molecule type" value="Genomic_DNA"/>
</dbReference>
<evidence type="ECO:0000313" key="4">
    <source>
        <dbReference type="Proteomes" id="UP000663856"/>
    </source>
</evidence>